<dbReference type="GeneID" id="8105901"/>
<dbReference type="STRING" id="441959.B8M3G9"/>
<dbReference type="eggNOG" id="KOG1178">
    <property type="taxonomic scope" value="Eukaryota"/>
</dbReference>
<dbReference type="EMBL" id="EQ962653">
    <property type="protein sequence ID" value="EED22341.1"/>
    <property type="molecule type" value="Genomic_DNA"/>
</dbReference>
<dbReference type="GO" id="GO:0003824">
    <property type="term" value="F:catalytic activity"/>
    <property type="evidence" value="ECO:0007669"/>
    <property type="project" value="InterPro"/>
</dbReference>
<name>B8M3G9_TALSN</name>
<gene>
    <name evidence="3" type="ORF">TSTA_095900</name>
</gene>
<accession>B8M3G9</accession>
<dbReference type="SUPFAM" id="SSF52777">
    <property type="entry name" value="CoA-dependent acyltransferases"/>
    <property type="match status" value="1"/>
</dbReference>
<proteinExistence type="inferred from homology"/>
<dbReference type="InterPro" id="IPR023213">
    <property type="entry name" value="CAT-like_dom_sf"/>
</dbReference>
<dbReference type="PANTHER" id="PTHR45398">
    <property type="match status" value="1"/>
</dbReference>
<comment type="similarity">
    <text evidence="1">Belongs to the NRP synthetase family.</text>
</comment>
<dbReference type="Proteomes" id="UP000001745">
    <property type="component" value="Unassembled WGS sequence"/>
</dbReference>
<organism evidence="3 4">
    <name type="scientific">Talaromyces stipitatus (strain ATCC 10500 / CBS 375.48 / QM 6759 / NRRL 1006)</name>
    <name type="common">Penicillium stipitatum</name>
    <dbReference type="NCBI Taxonomy" id="441959"/>
    <lineage>
        <taxon>Eukaryota</taxon>
        <taxon>Fungi</taxon>
        <taxon>Dikarya</taxon>
        <taxon>Ascomycota</taxon>
        <taxon>Pezizomycotina</taxon>
        <taxon>Eurotiomycetes</taxon>
        <taxon>Eurotiomycetidae</taxon>
        <taxon>Eurotiales</taxon>
        <taxon>Trichocomaceae</taxon>
        <taxon>Talaromyces</taxon>
        <taxon>Talaromyces sect. Talaromyces</taxon>
    </lineage>
</organism>
<evidence type="ECO:0000256" key="1">
    <source>
        <dbReference type="ARBA" id="ARBA00029454"/>
    </source>
</evidence>
<sequence>MIYSRFRGSEEALERTHNFRLATLTANFLQILREIVVISDWMASIIRASLLEASRIVQFSRTAVPDNDLLHFTSNVLNQDELDIFEIVFNYMGSTFSLTRGDSVFQIEPHSVSVSGDSASNNMSSLTLIEISAAVVNHEVELVFSCNRHMTGLNSIRKWMVECVGLLTKASSFVGTTTSQPSHLLANDYYEACAVEKRACQTLGVDPSNVDSIYPTSPMQNAMLIAQASAPESYQAKLLLGIQSRDQFGISRFQKAWTMVVRDNPILRTVFVPRRTDVYDQVVLNNKIIDSRIAQVENSFPSNLARMTSSWKVLQPHNKLTVTYNGNYATCLLEINHSLIDHVSLQHLLCYLSEIYTGSIDTAFATSLVNYNLFIKHLVQHDSLASINYWRP</sequence>
<dbReference type="InParanoid" id="B8M3G9"/>
<evidence type="ECO:0000313" key="4">
    <source>
        <dbReference type="Proteomes" id="UP000001745"/>
    </source>
</evidence>
<evidence type="ECO:0000313" key="3">
    <source>
        <dbReference type="EMBL" id="EED22341.1"/>
    </source>
</evidence>
<dbReference type="RefSeq" id="XP_002479304.1">
    <property type="nucleotide sequence ID" value="XM_002479259.1"/>
</dbReference>
<protein>
    <recommendedName>
        <fullName evidence="2">Condensation domain-containing protein</fullName>
    </recommendedName>
</protein>
<dbReference type="VEuPathDB" id="FungiDB:TSTA_095900"/>
<dbReference type="Gene3D" id="3.30.559.30">
    <property type="entry name" value="Nonribosomal peptide synthetase, condensation domain"/>
    <property type="match status" value="1"/>
</dbReference>
<dbReference type="HOGENOM" id="CLU_704326_0_0_1"/>
<feature type="domain" description="Condensation" evidence="2">
    <location>
        <begin position="212"/>
        <end position="390"/>
    </location>
</feature>
<dbReference type="AlphaFoldDB" id="B8M3G9"/>
<evidence type="ECO:0000259" key="2">
    <source>
        <dbReference type="Pfam" id="PF00668"/>
    </source>
</evidence>
<keyword evidence="4" id="KW-1185">Reference proteome</keyword>
<dbReference type="InterPro" id="IPR001242">
    <property type="entry name" value="Condensation_dom"/>
</dbReference>
<dbReference type="Gene3D" id="3.30.559.10">
    <property type="entry name" value="Chloramphenicol acetyltransferase-like domain"/>
    <property type="match status" value="1"/>
</dbReference>
<dbReference type="OrthoDB" id="416786at2759"/>
<dbReference type="PANTHER" id="PTHR45398:SF1">
    <property type="entry name" value="ENZYME, PUTATIVE (JCVI)-RELATED"/>
    <property type="match status" value="1"/>
</dbReference>
<reference evidence="4" key="1">
    <citation type="journal article" date="2015" name="Genome Announc.">
        <title>Genome sequence of the AIDS-associated pathogen Penicillium marneffei (ATCC18224) and its near taxonomic relative Talaromyces stipitatus (ATCC10500).</title>
        <authorList>
            <person name="Nierman W.C."/>
            <person name="Fedorova-Abrams N.D."/>
            <person name="Andrianopoulos A."/>
        </authorList>
    </citation>
    <scope>NUCLEOTIDE SEQUENCE [LARGE SCALE GENOMIC DNA]</scope>
    <source>
        <strain evidence="4">ATCC 10500 / CBS 375.48 / QM 6759 / NRRL 1006</strain>
    </source>
</reference>
<dbReference type="Pfam" id="PF00668">
    <property type="entry name" value="Condensation"/>
    <property type="match status" value="1"/>
</dbReference>
<dbReference type="PhylomeDB" id="B8M3G9"/>